<dbReference type="EMBL" id="PCRF01000161">
    <property type="protein sequence ID" value="PIP16267.1"/>
    <property type="molecule type" value="Genomic_DNA"/>
</dbReference>
<dbReference type="InterPro" id="IPR051553">
    <property type="entry name" value="Ran_GTPase-activating"/>
</dbReference>
<dbReference type="PROSITE" id="PS00626">
    <property type="entry name" value="RCC1_2"/>
    <property type="match status" value="1"/>
</dbReference>
<dbReference type="PANTHER" id="PTHR45982">
    <property type="entry name" value="REGULATOR OF CHROMOSOME CONDENSATION"/>
    <property type="match status" value="1"/>
</dbReference>
<evidence type="ECO:0000313" key="1">
    <source>
        <dbReference type="EMBL" id="PIP16267.1"/>
    </source>
</evidence>
<feature type="non-terminal residue" evidence="1">
    <location>
        <position position="90"/>
    </location>
</feature>
<comment type="caution">
    <text evidence="1">The sequence shown here is derived from an EMBL/GenBank/DDBJ whole genome shotgun (WGS) entry which is preliminary data.</text>
</comment>
<gene>
    <name evidence="1" type="ORF">COX46_03310</name>
</gene>
<feature type="non-terminal residue" evidence="1">
    <location>
        <position position="1"/>
    </location>
</feature>
<dbReference type="InterPro" id="IPR000408">
    <property type="entry name" value="Reg_chr_condens"/>
</dbReference>
<sequence length="90" mass="9476">GGYHSLGLQSDGSLWVWGRNLEYQLGDGTTLGKNVPTCIEGGNTWTAVAGGVYHSVGIRSDGTLWSWGGNSYGQLGDGTNVTRYVPTQIG</sequence>
<evidence type="ECO:0000313" key="2">
    <source>
        <dbReference type="Proteomes" id="UP000230392"/>
    </source>
</evidence>
<dbReference type="PANTHER" id="PTHR45982:SF1">
    <property type="entry name" value="REGULATOR OF CHROMOSOME CONDENSATION"/>
    <property type="match status" value="1"/>
</dbReference>
<accession>A0A2G9YAL7</accession>
<dbReference type="SUPFAM" id="SSF50985">
    <property type="entry name" value="RCC1/BLIP-II"/>
    <property type="match status" value="1"/>
</dbReference>
<dbReference type="PROSITE" id="PS50012">
    <property type="entry name" value="RCC1_3"/>
    <property type="match status" value="2"/>
</dbReference>
<dbReference type="Pfam" id="PF00415">
    <property type="entry name" value="RCC1"/>
    <property type="match status" value="2"/>
</dbReference>
<dbReference type="AlphaFoldDB" id="A0A2G9YAL7"/>
<dbReference type="GO" id="GO:0005737">
    <property type="term" value="C:cytoplasm"/>
    <property type="evidence" value="ECO:0007669"/>
    <property type="project" value="TreeGrafter"/>
</dbReference>
<reference evidence="1 2" key="1">
    <citation type="submission" date="2017-09" db="EMBL/GenBank/DDBJ databases">
        <title>Depth-based differentiation of microbial function through sediment-hosted aquifers and enrichment of novel symbionts in the deep terrestrial subsurface.</title>
        <authorList>
            <person name="Probst A.J."/>
            <person name="Ladd B."/>
            <person name="Jarett J.K."/>
            <person name="Geller-Mcgrath D.E."/>
            <person name="Sieber C.M."/>
            <person name="Emerson J.B."/>
            <person name="Anantharaman K."/>
            <person name="Thomas B.C."/>
            <person name="Malmstrom R."/>
            <person name="Stieglmeier M."/>
            <person name="Klingl A."/>
            <person name="Woyke T."/>
            <person name="Ryan C.M."/>
            <person name="Banfield J.F."/>
        </authorList>
    </citation>
    <scope>NUCLEOTIDE SEQUENCE [LARGE SCALE GENOMIC DNA]</scope>
    <source>
        <strain evidence="1">CG23_combo_of_CG06-09_8_20_14_all_48_7</strain>
    </source>
</reference>
<dbReference type="Proteomes" id="UP000230392">
    <property type="component" value="Unassembled WGS sequence"/>
</dbReference>
<protein>
    <submittedName>
        <fullName evidence="1">RCC1 repeat-containing protein</fullName>
    </submittedName>
</protein>
<dbReference type="PRINTS" id="PR00633">
    <property type="entry name" value="RCCNDNSATION"/>
</dbReference>
<dbReference type="InterPro" id="IPR009091">
    <property type="entry name" value="RCC1/BLIP-II"/>
</dbReference>
<organism evidence="1 2">
    <name type="scientific">bacterium (Candidatus Ratteibacteria) CG23_combo_of_CG06-09_8_20_14_all_48_7</name>
    <dbReference type="NCBI Taxonomy" id="2014292"/>
    <lineage>
        <taxon>Bacteria</taxon>
        <taxon>Candidatus Ratteibacteria</taxon>
    </lineage>
</organism>
<proteinExistence type="predicted"/>
<dbReference type="Gene3D" id="2.130.10.30">
    <property type="entry name" value="Regulator of chromosome condensation 1/beta-lactamase-inhibitor protein II"/>
    <property type="match status" value="1"/>
</dbReference>
<name>A0A2G9YAL7_9BACT</name>
<dbReference type="GO" id="GO:0005085">
    <property type="term" value="F:guanyl-nucleotide exchange factor activity"/>
    <property type="evidence" value="ECO:0007669"/>
    <property type="project" value="TreeGrafter"/>
</dbReference>